<dbReference type="HOGENOM" id="CLU_073078_1_0_7"/>
<reference evidence="5 6" key="1">
    <citation type="journal article" date="2013" name="Genome Announc.">
        <title>Complete genome sequence of Myxococcus stipitatus strain DSM 14675, a fruiting myxobacterium.</title>
        <authorList>
            <person name="Huntley S."/>
            <person name="Kneip S."/>
            <person name="Treuner-Lange A."/>
            <person name="Sogaard-Andersen L."/>
        </authorList>
    </citation>
    <scope>NUCLEOTIDE SEQUENCE [LARGE SCALE GENOMIC DNA]</scope>
    <source>
        <strain evidence="6">DSM 14675 / JCM 12634 / Mx s8</strain>
    </source>
</reference>
<dbReference type="STRING" id="1278073.MYSTI_05729"/>
<gene>
    <name evidence="5" type="ordered locus">MYSTI_05729</name>
</gene>
<dbReference type="eggNOG" id="COG2207">
    <property type="taxonomic scope" value="Bacteria"/>
</dbReference>
<evidence type="ECO:0000259" key="4">
    <source>
        <dbReference type="PROSITE" id="PS01124"/>
    </source>
</evidence>
<keyword evidence="1" id="KW-0805">Transcription regulation</keyword>
<dbReference type="Pfam" id="PF12833">
    <property type="entry name" value="HTH_18"/>
    <property type="match status" value="1"/>
</dbReference>
<dbReference type="InterPro" id="IPR050204">
    <property type="entry name" value="AraC_XylS_family_regulators"/>
</dbReference>
<keyword evidence="2" id="KW-0238">DNA-binding</keyword>
<dbReference type="SUPFAM" id="SSF46689">
    <property type="entry name" value="Homeodomain-like"/>
    <property type="match status" value="1"/>
</dbReference>
<dbReference type="InterPro" id="IPR009057">
    <property type="entry name" value="Homeodomain-like_sf"/>
</dbReference>
<dbReference type="GO" id="GO:0043565">
    <property type="term" value="F:sequence-specific DNA binding"/>
    <property type="evidence" value="ECO:0007669"/>
    <property type="project" value="InterPro"/>
</dbReference>
<feature type="domain" description="HTH araC/xylS-type" evidence="4">
    <location>
        <begin position="189"/>
        <end position="288"/>
    </location>
</feature>
<dbReference type="PANTHER" id="PTHR46796">
    <property type="entry name" value="HTH-TYPE TRANSCRIPTIONAL ACTIVATOR RHAS-RELATED"/>
    <property type="match status" value="1"/>
</dbReference>
<dbReference type="KEGG" id="msd:MYSTI_05729"/>
<dbReference type="Proteomes" id="UP000011131">
    <property type="component" value="Chromosome"/>
</dbReference>
<keyword evidence="6" id="KW-1185">Reference proteome</keyword>
<name>L7UGM5_MYXSD</name>
<organism evidence="5 6">
    <name type="scientific">Myxococcus stipitatus (strain DSM 14675 / JCM 12634 / Mx s8)</name>
    <dbReference type="NCBI Taxonomy" id="1278073"/>
    <lineage>
        <taxon>Bacteria</taxon>
        <taxon>Pseudomonadati</taxon>
        <taxon>Myxococcota</taxon>
        <taxon>Myxococcia</taxon>
        <taxon>Myxococcales</taxon>
        <taxon>Cystobacterineae</taxon>
        <taxon>Myxococcaceae</taxon>
        <taxon>Myxococcus</taxon>
    </lineage>
</organism>
<dbReference type="SMART" id="SM00342">
    <property type="entry name" value="HTH_ARAC"/>
    <property type="match status" value="1"/>
</dbReference>
<protein>
    <submittedName>
        <fullName evidence="5">AraC family transcriptional regulator</fullName>
    </submittedName>
</protein>
<evidence type="ECO:0000256" key="1">
    <source>
        <dbReference type="ARBA" id="ARBA00023015"/>
    </source>
</evidence>
<evidence type="ECO:0000313" key="6">
    <source>
        <dbReference type="Proteomes" id="UP000011131"/>
    </source>
</evidence>
<evidence type="ECO:0000256" key="3">
    <source>
        <dbReference type="ARBA" id="ARBA00023163"/>
    </source>
</evidence>
<dbReference type="PATRIC" id="fig|1278073.3.peg.5810"/>
<dbReference type="Gene3D" id="1.10.10.60">
    <property type="entry name" value="Homeodomain-like"/>
    <property type="match status" value="1"/>
</dbReference>
<evidence type="ECO:0000256" key="2">
    <source>
        <dbReference type="ARBA" id="ARBA00023125"/>
    </source>
</evidence>
<dbReference type="GO" id="GO:0003700">
    <property type="term" value="F:DNA-binding transcription factor activity"/>
    <property type="evidence" value="ECO:0007669"/>
    <property type="project" value="InterPro"/>
</dbReference>
<dbReference type="InterPro" id="IPR018062">
    <property type="entry name" value="HTH_AraC-typ_CS"/>
</dbReference>
<dbReference type="AlphaFoldDB" id="L7UGM5"/>
<evidence type="ECO:0000313" key="5">
    <source>
        <dbReference type="EMBL" id="AGC47005.1"/>
    </source>
</evidence>
<keyword evidence="3" id="KW-0804">Transcription</keyword>
<proteinExistence type="predicted"/>
<accession>L7UGM5</accession>
<sequence length="295" mass="31546">MSIRRNSDDDSKTGLARNLLEMMATSACGCSQDAEGSLVHQRHVTRGSPLSALERLKGTVFASGTRTLYVGPLVATARHSHHATQVVVAPEGVDLEDGADQRLRVHAAVIPPHMPHGHGACEHGALLFLDGDDLASRALARSAEPRGETWARTPLEVEVPRSPTPGQAQALIASVLTALDVCQPPGPRHPATRRMGAALDSSEPLDLASLALEAGLSPRQMRHAFARDFGLPMRAYVRWRRLRRAIAAVEEGASLSAAAASAGFADSAHLTRVFREQFGMTPSQGLSSVTWRTLD</sequence>
<dbReference type="PROSITE" id="PS00041">
    <property type="entry name" value="HTH_ARAC_FAMILY_1"/>
    <property type="match status" value="1"/>
</dbReference>
<dbReference type="EMBL" id="CP004025">
    <property type="protein sequence ID" value="AGC47005.1"/>
    <property type="molecule type" value="Genomic_DNA"/>
</dbReference>
<dbReference type="PROSITE" id="PS01124">
    <property type="entry name" value="HTH_ARAC_FAMILY_2"/>
    <property type="match status" value="1"/>
</dbReference>
<dbReference type="InterPro" id="IPR018060">
    <property type="entry name" value="HTH_AraC"/>
</dbReference>